<comment type="caution">
    <text evidence="3">The sequence shown here is derived from an EMBL/GenBank/DDBJ whole genome shotgun (WGS) entry which is preliminary data.</text>
</comment>
<evidence type="ECO:0000313" key="4">
    <source>
        <dbReference type="Proteomes" id="UP000637423"/>
    </source>
</evidence>
<evidence type="ECO:0000259" key="2">
    <source>
        <dbReference type="Pfam" id="PF02397"/>
    </source>
</evidence>
<reference evidence="3" key="2">
    <citation type="submission" date="2020-09" db="EMBL/GenBank/DDBJ databases">
        <authorList>
            <person name="Sun Q."/>
            <person name="Zhou Y."/>
        </authorList>
    </citation>
    <scope>NUCLEOTIDE SEQUENCE</scope>
    <source>
        <strain evidence="3">CGMCC 1.10998</strain>
    </source>
</reference>
<reference evidence="3" key="1">
    <citation type="journal article" date="2014" name="Int. J. Syst. Evol. Microbiol.">
        <title>Complete genome sequence of Corynebacterium casei LMG S-19264T (=DSM 44701T), isolated from a smear-ripened cheese.</title>
        <authorList>
            <consortium name="US DOE Joint Genome Institute (JGI-PGF)"/>
            <person name="Walter F."/>
            <person name="Albersmeier A."/>
            <person name="Kalinowski J."/>
            <person name="Ruckert C."/>
        </authorList>
    </citation>
    <scope>NUCLEOTIDE SEQUENCE</scope>
    <source>
        <strain evidence="3">CGMCC 1.10998</strain>
    </source>
</reference>
<organism evidence="3 4">
    <name type="scientific">Undibacterium terreum</name>
    <dbReference type="NCBI Taxonomy" id="1224302"/>
    <lineage>
        <taxon>Bacteria</taxon>
        <taxon>Pseudomonadati</taxon>
        <taxon>Pseudomonadota</taxon>
        <taxon>Betaproteobacteria</taxon>
        <taxon>Burkholderiales</taxon>
        <taxon>Oxalobacteraceae</taxon>
        <taxon>Undibacterium</taxon>
    </lineage>
</organism>
<evidence type="ECO:0000313" key="3">
    <source>
        <dbReference type="EMBL" id="GGC83031.1"/>
    </source>
</evidence>
<protein>
    <submittedName>
        <fullName evidence="3">UDP-phosphate galactose phosphotransferase</fullName>
    </submittedName>
</protein>
<evidence type="ECO:0000256" key="1">
    <source>
        <dbReference type="ARBA" id="ARBA00006464"/>
    </source>
</evidence>
<dbReference type="AlphaFoldDB" id="A0A916XM35"/>
<dbReference type="EMBL" id="BMED01000003">
    <property type="protein sequence ID" value="GGC83031.1"/>
    <property type="molecule type" value="Genomic_DNA"/>
</dbReference>
<accession>A0A916XM35</accession>
<gene>
    <name evidence="3" type="ORF">GCM10011396_32980</name>
</gene>
<keyword evidence="4" id="KW-1185">Reference proteome</keyword>
<dbReference type="GO" id="GO:0016780">
    <property type="term" value="F:phosphotransferase activity, for other substituted phosphate groups"/>
    <property type="evidence" value="ECO:0007669"/>
    <property type="project" value="TreeGrafter"/>
</dbReference>
<sequence>MLKRSFDLLLALLAACVLIIPVMIVAVCVKLTSAGPAVYWSDRVGRYNAIFRMPKFRTMRTDTPAVATHLLSNPDQYLTPIGSFLRKTSLDELPQLWSILKGDMSFVGPRPALYNQYDLIGLRTEHKVHEIPPGLTGWAQINGRDELPIPDKVSLDAYYRQHQSFGLDLRILFLTFFKVIKRDGVTH</sequence>
<dbReference type="PANTHER" id="PTHR30576">
    <property type="entry name" value="COLANIC BIOSYNTHESIS UDP-GLUCOSE LIPID CARRIER TRANSFERASE"/>
    <property type="match status" value="1"/>
</dbReference>
<dbReference type="InterPro" id="IPR003362">
    <property type="entry name" value="Bact_transf"/>
</dbReference>
<dbReference type="PANTHER" id="PTHR30576:SF10">
    <property type="entry name" value="SLL5057 PROTEIN"/>
    <property type="match status" value="1"/>
</dbReference>
<name>A0A916XM35_9BURK</name>
<proteinExistence type="inferred from homology"/>
<dbReference type="Proteomes" id="UP000637423">
    <property type="component" value="Unassembled WGS sequence"/>
</dbReference>
<comment type="similarity">
    <text evidence="1">Belongs to the bacterial sugar transferase family.</text>
</comment>
<feature type="domain" description="Bacterial sugar transferase" evidence="2">
    <location>
        <begin position="3"/>
        <end position="181"/>
    </location>
</feature>
<dbReference type="Pfam" id="PF02397">
    <property type="entry name" value="Bac_transf"/>
    <property type="match status" value="1"/>
</dbReference>